<dbReference type="RefSeq" id="WP_377066931.1">
    <property type="nucleotide sequence ID" value="NZ_JBHMEC010000004.1"/>
</dbReference>
<reference evidence="2 3" key="1">
    <citation type="submission" date="2024-09" db="EMBL/GenBank/DDBJ databases">
        <authorList>
            <person name="Sun Q."/>
            <person name="Mori K."/>
        </authorList>
    </citation>
    <scope>NUCLEOTIDE SEQUENCE [LARGE SCALE GENOMIC DNA]</scope>
    <source>
        <strain evidence="2 3">CECT 9424</strain>
    </source>
</reference>
<gene>
    <name evidence="2" type="ORF">ACFFU4_03050</name>
</gene>
<dbReference type="InterPro" id="IPR027417">
    <property type="entry name" value="P-loop_NTPase"/>
</dbReference>
<dbReference type="Gene3D" id="3.40.50.300">
    <property type="entry name" value="P-loop containing nucleotide triphosphate hydrolases"/>
    <property type="match status" value="1"/>
</dbReference>
<dbReference type="EMBL" id="JBHMEC010000004">
    <property type="protein sequence ID" value="MFB9148727.1"/>
    <property type="molecule type" value="Genomic_DNA"/>
</dbReference>
<feature type="domain" description="ORC1/DEAH AAA+ ATPase" evidence="1">
    <location>
        <begin position="30"/>
        <end position="140"/>
    </location>
</feature>
<name>A0ABV5HWC3_9RHOB</name>
<evidence type="ECO:0000313" key="3">
    <source>
        <dbReference type="Proteomes" id="UP001589670"/>
    </source>
</evidence>
<protein>
    <submittedName>
        <fullName evidence="2">AAA family ATPase</fullName>
    </submittedName>
</protein>
<proteinExistence type="predicted"/>
<organism evidence="2 3">
    <name type="scientific">Roseovarius ramblicola</name>
    <dbReference type="NCBI Taxonomy" id="2022336"/>
    <lineage>
        <taxon>Bacteria</taxon>
        <taxon>Pseudomonadati</taxon>
        <taxon>Pseudomonadota</taxon>
        <taxon>Alphaproteobacteria</taxon>
        <taxon>Rhodobacterales</taxon>
        <taxon>Roseobacteraceae</taxon>
        <taxon>Roseovarius</taxon>
    </lineage>
</organism>
<comment type="caution">
    <text evidence="2">The sequence shown here is derived from an EMBL/GenBank/DDBJ whole genome shotgun (WGS) entry which is preliminary data.</text>
</comment>
<dbReference type="InterPro" id="IPR049945">
    <property type="entry name" value="AAA_22"/>
</dbReference>
<sequence length="265" mass="28698">MTPSIAPLRNVAALIGLVERVQDRASGLPGMATFYGPSGWGKTTAVTVAANEFQAHVVQVKDCWTPTYLAQAILREIGLPPVRGVAAMVDAIGAQLARSDRPLIIDDAQYLLRKRMIELARDIYESCQSPVILVGEEKLPQDLTRWENIHNRQLAWEPALACNMSDAQKLVPIYAAGVEVADDLLGAIVDASAGSIRRVATNLASAREMAKGRGRRAVDLDMWGHRPFTTGQPPAVRRVEDFRPVMRTETPETVVPLAGGGKAVG</sequence>
<keyword evidence="3" id="KW-1185">Reference proteome</keyword>
<evidence type="ECO:0000259" key="1">
    <source>
        <dbReference type="Pfam" id="PF13401"/>
    </source>
</evidence>
<evidence type="ECO:0000313" key="2">
    <source>
        <dbReference type="EMBL" id="MFB9148727.1"/>
    </source>
</evidence>
<dbReference type="Pfam" id="PF13401">
    <property type="entry name" value="AAA_22"/>
    <property type="match status" value="1"/>
</dbReference>
<dbReference type="Proteomes" id="UP001589670">
    <property type="component" value="Unassembled WGS sequence"/>
</dbReference>
<dbReference type="SUPFAM" id="SSF52540">
    <property type="entry name" value="P-loop containing nucleoside triphosphate hydrolases"/>
    <property type="match status" value="1"/>
</dbReference>
<accession>A0ABV5HWC3</accession>